<gene>
    <name evidence="7" type="ORF">HNP98_001483</name>
</gene>
<proteinExistence type="predicted"/>
<feature type="domain" description="MobA-like NTP transferase" evidence="6">
    <location>
        <begin position="213"/>
        <end position="356"/>
    </location>
</feature>
<keyword evidence="8" id="KW-1185">Reference proteome</keyword>
<keyword evidence="4" id="KW-0547">Nucleotide-binding</keyword>
<evidence type="ECO:0000256" key="4">
    <source>
        <dbReference type="ARBA" id="ARBA00022741"/>
    </source>
</evidence>
<comment type="caution">
    <text evidence="7">The sequence shown here is derived from an EMBL/GenBank/DDBJ whole genome shotgun (WGS) entry which is preliminary data.</text>
</comment>
<keyword evidence="1" id="KW-0963">Cytoplasm</keyword>
<dbReference type="EMBL" id="JABSNP010000005">
    <property type="protein sequence ID" value="NRT18662.1"/>
    <property type="molecule type" value="Genomic_DNA"/>
</dbReference>
<keyword evidence="3" id="KW-0479">Metal-binding</keyword>
<evidence type="ECO:0000256" key="5">
    <source>
        <dbReference type="ARBA" id="ARBA00022842"/>
    </source>
</evidence>
<dbReference type="Proteomes" id="UP000779507">
    <property type="component" value="Unassembled WGS sequence"/>
</dbReference>
<evidence type="ECO:0000256" key="1">
    <source>
        <dbReference type="ARBA" id="ARBA00022490"/>
    </source>
</evidence>
<sequence>METQPDNAPKRPKHAALARPDVGEFSRHELAILGAPCADIQALVARLLPHLAPALRVAYVDADHAAGDAALAAGAPAGLVPAGLVPARGENGLFSVLTDKITYTQLNTSRALDKFSQPELLAHNSLVLVNGNHFRARQQIVVVDPRKPLDKKLDRLTDVRLVLLADGQTELPPVLLAHLAGAPLPLVLPLADAAGITAFVQKWYAAARPVLRGLVLAGGRSERMRTDKGALRYHGAADQRQHTAALLHEFCAGVRVSVRPDQADELPAGLVPLPDTFLGLGPLGGLLSAFRADPDAAWLVLACDLPLLTRTTLEFLVANRQPGRFATALQSPWNDFPEPLVTIWEPRAYGELLRFLSLGYSCPRKALINSDTAVLAPPVPEELRNVNTPQERAEAEAALKA</sequence>
<protein>
    <submittedName>
        <fullName evidence="7">Molybdopterin-guanine dinucleotide biosynthesis protein A</fullName>
    </submittedName>
</protein>
<evidence type="ECO:0000313" key="7">
    <source>
        <dbReference type="EMBL" id="NRT18662.1"/>
    </source>
</evidence>
<dbReference type="PANTHER" id="PTHR19136:SF81">
    <property type="entry name" value="MOLYBDENUM COFACTOR GUANYLYLTRANSFERASE"/>
    <property type="match status" value="1"/>
</dbReference>
<dbReference type="InterPro" id="IPR025877">
    <property type="entry name" value="MobA-like_NTP_Trfase"/>
</dbReference>
<dbReference type="RefSeq" id="WP_217425687.1">
    <property type="nucleotide sequence ID" value="NZ_JABSNP010000005.1"/>
</dbReference>
<name>A0ABX2FQD7_9BACT</name>
<evidence type="ECO:0000256" key="3">
    <source>
        <dbReference type="ARBA" id="ARBA00022723"/>
    </source>
</evidence>
<organism evidence="7 8">
    <name type="scientific">Hymenobacter caeli</name>
    <dbReference type="NCBI Taxonomy" id="2735894"/>
    <lineage>
        <taxon>Bacteria</taxon>
        <taxon>Pseudomonadati</taxon>
        <taxon>Bacteroidota</taxon>
        <taxon>Cytophagia</taxon>
        <taxon>Cytophagales</taxon>
        <taxon>Hymenobacteraceae</taxon>
        <taxon>Hymenobacter</taxon>
    </lineage>
</organism>
<keyword evidence="2" id="KW-0808">Transferase</keyword>
<keyword evidence="5" id="KW-0460">Magnesium</keyword>
<reference evidence="7 8" key="1">
    <citation type="submission" date="2020-05" db="EMBL/GenBank/DDBJ databases">
        <title>Genomic Encyclopedia of Type Strains, Phase IV (KMG-V): Genome sequencing to study the core and pangenomes of soil and plant-associated prokaryotes.</title>
        <authorList>
            <person name="Whitman W."/>
        </authorList>
    </citation>
    <scope>NUCLEOTIDE SEQUENCE [LARGE SCALE GENOMIC DNA]</scope>
    <source>
        <strain evidence="7 8">9A</strain>
    </source>
</reference>
<dbReference type="Pfam" id="PF12804">
    <property type="entry name" value="NTP_transf_3"/>
    <property type="match status" value="1"/>
</dbReference>
<dbReference type="CDD" id="cd02503">
    <property type="entry name" value="MobA"/>
    <property type="match status" value="1"/>
</dbReference>
<dbReference type="InterPro" id="IPR013482">
    <property type="entry name" value="Molybde_CF_guanTrfase"/>
</dbReference>
<dbReference type="PANTHER" id="PTHR19136">
    <property type="entry name" value="MOLYBDENUM COFACTOR GUANYLYLTRANSFERASE"/>
    <property type="match status" value="1"/>
</dbReference>
<evidence type="ECO:0000256" key="2">
    <source>
        <dbReference type="ARBA" id="ARBA00022679"/>
    </source>
</evidence>
<evidence type="ECO:0000259" key="6">
    <source>
        <dbReference type="Pfam" id="PF12804"/>
    </source>
</evidence>
<evidence type="ECO:0000313" key="8">
    <source>
        <dbReference type="Proteomes" id="UP000779507"/>
    </source>
</evidence>
<accession>A0ABX2FQD7</accession>